<dbReference type="Proteomes" id="UP000054721">
    <property type="component" value="Unassembled WGS sequence"/>
</dbReference>
<protein>
    <submittedName>
        <fullName evidence="1">Uncharacterized protein</fullName>
    </submittedName>
</protein>
<evidence type="ECO:0000313" key="2">
    <source>
        <dbReference type="Proteomes" id="UP000054721"/>
    </source>
</evidence>
<organism evidence="1 2">
    <name type="scientific">Trichinella nativa</name>
    <dbReference type="NCBI Taxonomy" id="6335"/>
    <lineage>
        <taxon>Eukaryota</taxon>
        <taxon>Metazoa</taxon>
        <taxon>Ecdysozoa</taxon>
        <taxon>Nematoda</taxon>
        <taxon>Enoplea</taxon>
        <taxon>Dorylaimia</taxon>
        <taxon>Trichinellida</taxon>
        <taxon>Trichinellidae</taxon>
        <taxon>Trichinella</taxon>
    </lineage>
</organism>
<accession>A0A0V1L3U8</accession>
<proteinExistence type="predicted"/>
<gene>
    <name evidence="1" type="ORF">T02_5997</name>
</gene>
<dbReference type="AlphaFoldDB" id="A0A0V1L3U8"/>
<name>A0A0V1L3U8_9BILA</name>
<dbReference type="EMBL" id="JYDW01000149">
    <property type="protein sequence ID" value="KRZ53989.1"/>
    <property type="molecule type" value="Genomic_DNA"/>
</dbReference>
<comment type="caution">
    <text evidence="1">The sequence shown here is derived from an EMBL/GenBank/DDBJ whole genome shotgun (WGS) entry which is preliminary data.</text>
</comment>
<evidence type="ECO:0000313" key="1">
    <source>
        <dbReference type="EMBL" id="KRZ53989.1"/>
    </source>
</evidence>
<keyword evidence="2" id="KW-1185">Reference proteome</keyword>
<sequence>MISACSFVRIKGKLPICNSNRLMQRRTKLYCSEMSKNLFSDYHDRGTSEPNGLEIMFTFILTLSSTLGWQ</sequence>
<reference evidence="1 2" key="1">
    <citation type="submission" date="2015-05" db="EMBL/GenBank/DDBJ databases">
        <title>Evolution of Trichinella species and genotypes.</title>
        <authorList>
            <person name="Korhonen P.K."/>
            <person name="Edoardo P."/>
            <person name="Giuseppe L.R."/>
            <person name="Gasser R.B."/>
        </authorList>
    </citation>
    <scope>NUCLEOTIDE SEQUENCE [LARGE SCALE GENOMIC DNA]</scope>
    <source>
        <strain evidence="1">ISS10</strain>
    </source>
</reference>